<dbReference type="Gene3D" id="3.30.60.90">
    <property type="match status" value="1"/>
</dbReference>
<comment type="caution">
    <text evidence="4">The sequence shown here is derived from an EMBL/GenBank/DDBJ whole genome shotgun (WGS) entry which is preliminary data.</text>
</comment>
<keyword evidence="1" id="KW-0479">Metal-binding</keyword>
<keyword evidence="5" id="KW-1185">Reference proteome</keyword>
<dbReference type="PANTHER" id="PTHR15090">
    <property type="entry name" value="SEQUESTOSOME 1-RELATED"/>
    <property type="match status" value="1"/>
</dbReference>
<dbReference type="Proteomes" id="UP001152795">
    <property type="component" value="Unassembled WGS sequence"/>
</dbReference>
<protein>
    <submittedName>
        <fullName evidence="4">Calcium-binding NCSA</fullName>
    </submittedName>
</protein>
<accession>A0A7D9IF64</accession>
<evidence type="ECO:0000313" key="4">
    <source>
        <dbReference type="EMBL" id="CAB4005448.1"/>
    </source>
</evidence>
<dbReference type="InterPro" id="IPR000433">
    <property type="entry name" value="Znf_ZZ"/>
</dbReference>
<keyword evidence="2" id="KW-0863">Zinc-finger</keyword>
<proteinExistence type="predicted"/>
<dbReference type="CDD" id="cd02340">
    <property type="entry name" value="ZZ_NBR1_like"/>
    <property type="match status" value="1"/>
</dbReference>
<evidence type="ECO:0000313" key="5">
    <source>
        <dbReference type="Proteomes" id="UP001152795"/>
    </source>
</evidence>
<organism evidence="4 5">
    <name type="scientific">Paramuricea clavata</name>
    <name type="common">Red gorgonian</name>
    <name type="synonym">Violescent sea-whip</name>
    <dbReference type="NCBI Taxonomy" id="317549"/>
    <lineage>
        <taxon>Eukaryota</taxon>
        <taxon>Metazoa</taxon>
        <taxon>Cnidaria</taxon>
        <taxon>Anthozoa</taxon>
        <taxon>Octocorallia</taxon>
        <taxon>Malacalcyonacea</taxon>
        <taxon>Plexauridae</taxon>
        <taxon>Paramuricea</taxon>
    </lineage>
</organism>
<keyword evidence="3" id="KW-0862">Zinc</keyword>
<gene>
    <name evidence="4" type="ORF">PACLA_8A062827</name>
</gene>
<reference evidence="4" key="1">
    <citation type="submission" date="2020-04" db="EMBL/GenBank/DDBJ databases">
        <authorList>
            <person name="Alioto T."/>
            <person name="Alioto T."/>
            <person name="Gomez Garrido J."/>
        </authorList>
    </citation>
    <scope>NUCLEOTIDE SEQUENCE</scope>
    <source>
        <strain evidence="4">A484AB</strain>
    </source>
</reference>
<dbReference type="GO" id="GO:0008270">
    <property type="term" value="F:zinc ion binding"/>
    <property type="evidence" value="ECO:0007669"/>
    <property type="project" value="UniProtKB-KW"/>
</dbReference>
<name>A0A7D9IF64_PARCT</name>
<dbReference type="AlphaFoldDB" id="A0A7D9IF64"/>
<dbReference type="SUPFAM" id="SSF57850">
    <property type="entry name" value="RING/U-box"/>
    <property type="match status" value="1"/>
</dbReference>
<dbReference type="EMBL" id="CACRXK020005208">
    <property type="protein sequence ID" value="CAB4005448.1"/>
    <property type="molecule type" value="Genomic_DNA"/>
</dbReference>
<dbReference type="PANTHER" id="PTHR15090:SF8">
    <property type="entry name" value="ZZ-TYPE ZINC FINGER-CONTAINING PROTEIN"/>
    <property type="match status" value="1"/>
</dbReference>
<dbReference type="OrthoDB" id="10056446at2759"/>
<dbReference type="SMART" id="SM00291">
    <property type="entry name" value="ZnF_ZZ"/>
    <property type="match status" value="1"/>
</dbReference>
<dbReference type="Pfam" id="PF00569">
    <property type="entry name" value="ZZ"/>
    <property type="match status" value="1"/>
</dbReference>
<dbReference type="InterPro" id="IPR043145">
    <property type="entry name" value="Znf_ZZ_sf"/>
</dbReference>
<dbReference type="Gene3D" id="3.40.50.12690">
    <property type="match status" value="1"/>
</dbReference>
<dbReference type="PROSITE" id="PS01357">
    <property type="entry name" value="ZF_ZZ_1"/>
    <property type="match status" value="1"/>
</dbReference>
<evidence type="ECO:0000256" key="3">
    <source>
        <dbReference type="ARBA" id="ARBA00022833"/>
    </source>
</evidence>
<sequence>MGHWYSNSFAQFAFGVVAGAGAIVLASRGTEIVSGFYALAVRNNGTRVIENVTDFSQNGRETPGNPLEGLPPTITNDDMGYSTSEGMLVSPPDVDRDEKNNGLVNMLFQIAKDQAHRDCFIHRGITCNMCNASPVCGTRYKCTNCLDYDVCEVCEPGDHHDRTHVFLKIKYPIPPLANPKAMCLKAFYTVAKDTVTVTENSGTENSKDTDYRSSEIVLIGDSIIKHIDPKKLAKRKVSKYTYPGKSAEDIEAELRTIKVNSTPSHIIIHAGTNNIPADSAEVCVGKIESLVLKIKSKFPDSKIGVSGITMRQDIEVGQNIKQVNKKLEDFSKNHNVSFIDNSSINNTCLNGSKLHLNPKGSAFLATNFIRFLKGEQHVSPRRPHRSSTEDFHTIANQLLMTLLAGTSRTLR</sequence>
<evidence type="ECO:0000256" key="2">
    <source>
        <dbReference type="ARBA" id="ARBA00022771"/>
    </source>
</evidence>
<dbReference type="Gene3D" id="3.40.50.12700">
    <property type="match status" value="1"/>
</dbReference>
<dbReference type="InterPro" id="IPR052260">
    <property type="entry name" value="Autophagy_Rcpt_SigReg"/>
</dbReference>
<dbReference type="PROSITE" id="PS50135">
    <property type="entry name" value="ZF_ZZ_2"/>
    <property type="match status" value="1"/>
</dbReference>
<dbReference type="SUPFAM" id="SSF52266">
    <property type="entry name" value="SGNH hydrolase"/>
    <property type="match status" value="1"/>
</dbReference>
<evidence type="ECO:0000256" key="1">
    <source>
        <dbReference type="ARBA" id="ARBA00022723"/>
    </source>
</evidence>